<feature type="region of interest" description="Disordered" evidence="3">
    <location>
        <begin position="76"/>
        <end position="97"/>
    </location>
</feature>
<dbReference type="GO" id="GO:0004222">
    <property type="term" value="F:metalloendopeptidase activity"/>
    <property type="evidence" value="ECO:0007669"/>
    <property type="project" value="TreeGrafter"/>
</dbReference>
<proteinExistence type="predicted"/>
<dbReference type="AlphaFoldDB" id="A0A4C1YTC8"/>
<dbReference type="PANTHER" id="PTHR13723:SF281">
    <property type="entry name" value="PAPILIN"/>
    <property type="match status" value="1"/>
</dbReference>
<dbReference type="SUPFAM" id="SSF82895">
    <property type="entry name" value="TSP-1 type 1 repeat"/>
    <property type="match status" value="1"/>
</dbReference>
<protein>
    <submittedName>
        <fullName evidence="4">A disintegrin and metalloproteinase with thrombospondin motifs 6</fullName>
    </submittedName>
</protein>
<organism evidence="4 5">
    <name type="scientific">Eumeta variegata</name>
    <name type="common">Bagworm moth</name>
    <name type="synonym">Eumeta japonica</name>
    <dbReference type="NCBI Taxonomy" id="151549"/>
    <lineage>
        <taxon>Eukaryota</taxon>
        <taxon>Metazoa</taxon>
        <taxon>Ecdysozoa</taxon>
        <taxon>Arthropoda</taxon>
        <taxon>Hexapoda</taxon>
        <taxon>Insecta</taxon>
        <taxon>Pterygota</taxon>
        <taxon>Neoptera</taxon>
        <taxon>Endopterygota</taxon>
        <taxon>Lepidoptera</taxon>
        <taxon>Glossata</taxon>
        <taxon>Ditrysia</taxon>
        <taxon>Tineoidea</taxon>
        <taxon>Psychidae</taxon>
        <taxon>Oiketicinae</taxon>
        <taxon>Eumeta</taxon>
    </lineage>
</organism>
<dbReference type="GO" id="GO:0007229">
    <property type="term" value="P:integrin-mediated signaling pathway"/>
    <property type="evidence" value="ECO:0007669"/>
    <property type="project" value="UniProtKB-KW"/>
</dbReference>
<dbReference type="GO" id="GO:0005576">
    <property type="term" value="C:extracellular region"/>
    <property type="evidence" value="ECO:0007669"/>
    <property type="project" value="UniProtKB-SubCell"/>
</dbReference>
<dbReference type="InterPro" id="IPR036383">
    <property type="entry name" value="TSP1_rpt_sf"/>
</dbReference>
<comment type="caution">
    <text evidence="4">The sequence shown here is derived from an EMBL/GenBank/DDBJ whole genome shotgun (WGS) entry which is preliminary data.</text>
</comment>
<dbReference type="OrthoDB" id="5948003at2759"/>
<evidence type="ECO:0000256" key="3">
    <source>
        <dbReference type="SAM" id="MobiDB-lite"/>
    </source>
</evidence>
<dbReference type="SMART" id="SM00209">
    <property type="entry name" value="TSP1"/>
    <property type="match status" value="1"/>
</dbReference>
<dbReference type="Proteomes" id="UP000299102">
    <property type="component" value="Unassembled WGS sequence"/>
</dbReference>
<dbReference type="PANTHER" id="PTHR13723">
    <property type="entry name" value="ADAMTS A DISINTEGRIN AND METALLOPROTEASE WITH THROMBOSPONDIN MOTIFS PROTEASE"/>
    <property type="match status" value="1"/>
</dbReference>
<dbReference type="EMBL" id="BGZK01001427">
    <property type="protein sequence ID" value="GBP79721.1"/>
    <property type="molecule type" value="Genomic_DNA"/>
</dbReference>
<evidence type="ECO:0000256" key="2">
    <source>
        <dbReference type="ARBA" id="ARBA00022525"/>
    </source>
</evidence>
<dbReference type="InterPro" id="IPR050439">
    <property type="entry name" value="ADAMTS_ADAMTS-like"/>
</dbReference>
<dbReference type="PROSITE" id="PS50092">
    <property type="entry name" value="TSP1"/>
    <property type="match status" value="1"/>
</dbReference>
<gene>
    <name evidence="4" type="primary">ADAMTS6</name>
    <name evidence="4" type="ORF">EVAR_49420_1</name>
</gene>
<keyword evidence="2" id="KW-0964">Secreted</keyword>
<evidence type="ECO:0000313" key="5">
    <source>
        <dbReference type="Proteomes" id="UP000299102"/>
    </source>
</evidence>
<accession>A0A4C1YTC8</accession>
<sequence length="173" mass="19085">MLGYKMSLAVCRDRLTGSDAAEQLCDASSRPQASVVRCNTHPCPFKWYVGEWSACSATCGGGVRSRRVVCARSANDTTDTYEPGKSSEPGCVSPPPRNAQPCAQHECAHWIAGPWSGYPQSSSFKQLGSLKRRKRERPESPLYQTWSLVSAKFRTRLESCIALRALTDSKLRP</sequence>
<dbReference type="Gene3D" id="2.20.100.10">
    <property type="entry name" value="Thrombospondin type-1 (TSP1) repeat"/>
    <property type="match status" value="1"/>
</dbReference>
<reference evidence="4 5" key="1">
    <citation type="journal article" date="2019" name="Commun. Biol.">
        <title>The bagworm genome reveals a unique fibroin gene that provides high tensile strength.</title>
        <authorList>
            <person name="Kono N."/>
            <person name="Nakamura H."/>
            <person name="Ohtoshi R."/>
            <person name="Tomita M."/>
            <person name="Numata K."/>
            <person name="Arakawa K."/>
        </authorList>
    </citation>
    <scope>NUCLEOTIDE SEQUENCE [LARGE SCALE GENOMIC DNA]</scope>
</reference>
<dbReference type="GO" id="GO:0030198">
    <property type="term" value="P:extracellular matrix organization"/>
    <property type="evidence" value="ECO:0007669"/>
    <property type="project" value="TreeGrafter"/>
</dbReference>
<keyword evidence="5" id="KW-1185">Reference proteome</keyword>
<evidence type="ECO:0000256" key="1">
    <source>
        <dbReference type="ARBA" id="ARBA00004613"/>
    </source>
</evidence>
<dbReference type="STRING" id="151549.A0A4C1YTC8"/>
<dbReference type="Pfam" id="PF19030">
    <property type="entry name" value="TSP1_ADAMTS"/>
    <property type="match status" value="1"/>
</dbReference>
<dbReference type="InterPro" id="IPR000884">
    <property type="entry name" value="TSP1_rpt"/>
</dbReference>
<dbReference type="GO" id="GO:0031012">
    <property type="term" value="C:extracellular matrix"/>
    <property type="evidence" value="ECO:0007669"/>
    <property type="project" value="TreeGrafter"/>
</dbReference>
<dbReference type="GO" id="GO:0006508">
    <property type="term" value="P:proteolysis"/>
    <property type="evidence" value="ECO:0007669"/>
    <property type="project" value="TreeGrafter"/>
</dbReference>
<evidence type="ECO:0000313" key="4">
    <source>
        <dbReference type="EMBL" id="GBP79721.1"/>
    </source>
</evidence>
<keyword evidence="4" id="KW-0401">Integrin</keyword>
<name>A0A4C1YTC8_EUMVA</name>
<comment type="subcellular location">
    <subcellularLocation>
        <location evidence="1">Secreted</location>
    </subcellularLocation>
</comment>